<evidence type="ECO:0000313" key="1">
    <source>
        <dbReference type="EMBL" id="KKM04368.1"/>
    </source>
</evidence>
<sequence>MIVIAGRLRARAAEPRDCNKPLGMTPEDILNCIAEEIEEELEGKVIISHRAKRSPKLPIIVTDKERLPNETKDR</sequence>
<dbReference type="AlphaFoldDB" id="A0A0F9JZN8"/>
<protein>
    <submittedName>
        <fullName evidence="1">Uncharacterized protein</fullName>
    </submittedName>
</protein>
<name>A0A0F9JZN8_9ZZZZ</name>
<accession>A0A0F9JZN8</accession>
<comment type="caution">
    <text evidence="1">The sequence shown here is derived from an EMBL/GenBank/DDBJ whole genome shotgun (WGS) entry which is preliminary data.</text>
</comment>
<organism evidence="1">
    <name type="scientific">marine sediment metagenome</name>
    <dbReference type="NCBI Taxonomy" id="412755"/>
    <lineage>
        <taxon>unclassified sequences</taxon>
        <taxon>metagenomes</taxon>
        <taxon>ecological metagenomes</taxon>
    </lineage>
</organism>
<gene>
    <name evidence="1" type="ORF">LCGC14_1764920</name>
</gene>
<reference evidence="1" key="1">
    <citation type="journal article" date="2015" name="Nature">
        <title>Complex archaea that bridge the gap between prokaryotes and eukaryotes.</title>
        <authorList>
            <person name="Spang A."/>
            <person name="Saw J.H."/>
            <person name="Jorgensen S.L."/>
            <person name="Zaremba-Niedzwiedzka K."/>
            <person name="Martijn J."/>
            <person name="Lind A.E."/>
            <person name="van Eijk R."/>
            <person name="Schleper C."/>
            <person name="Guy L."/>
            <person name="Ettema T.J."/>
        </authorList>
    </citation>
    <scope>NUCLEOTIDE SEQUENCE</scope>
</reference>
<proteinExistence type="predicted"/>
<dbReference type="EMBL" id="LAZR01016467">
    <property type="protein sequence ID" value="KKM04368.1"/>
    <property type="molecule type" value="Genomic_DNA"/>
</dbReference>